<comment type="caution">
    <text evidence="3">The sequence shown here is derived from an EMBL/GenBank/DDBJ whole genome shotgun (WGS) entry which is preliminary data.</text>
</comment>
<dbReference type="Pfam" id="PF11795">
    <property type="entry name" value="DUF3322"/>
    <property type="match status" value="1"/>
</dbReference>
<dbReference type="InterPro" id="IPR024534">
    <property type="entry name" value="JetD_C"/>
</dbReference>
<proteinExistence type="predicted"/>
<dbReference type="InterPro" id="IPR014544">
    <property type="entry name" value="UCP028408"/>
</dbReference>
<dbReference type="Proteomes" id="UP001521150">
    <property type="component" value="Unassembled WGS sequence"/>
</dbReference>
<dbReference type="PIRSF" id="PIRSF028408">
    <property type="entry name" value="UCP028408"/>
    <property type="match status" value="1"/>
</dbReference>
<dbReference type="InterPro" id="IPR024537">
    <property type="entry name" value="DUF3322"/>
</dbReference>
<organism evidence="3 4">
    <name type="scientific">Kibdelosporangium philippinense</name>
    <dbReference type="NCBI Taxonomy" id="211113"/>
    <lineage>
        <taxon>Bacteria</taxon>
        <taxon>Bacillati</taxon>
        <taxon>Actinomycetota</taxon>
        <taxon>Actinomycetes</taxon>
        <taxon>Pseudonocardiales</taxon>
        <taxon>Pseudonocardiaceae</taxon>
        <taxon>Kibdelosporangium</taxon>
    </lineage>
</organism>
<dbReference type="RefSeq" id="WP_233731482.1">
    <property type="nucleotide sequence ID" value="NZ_JAJVCN010000004.1"/>
</dbReference>
<gene>
    <name evidence="3" type="ORF">LWC34_45405</name>
</gene>
<evidence type="ECO:0000313" key="3">
    <source>
        <dbReference type="EMBL" id="MCE7009997.1"/>
    </source>
</evidence>
<accession>A0ABS8ZQX4</accession>
<reference evidence="3 4" key="1">
    <citation type="submission" date="2021-12" db="EMBL/GenBank/DDBJ databases">
        <title>Genome sequence of Kibdelosporangium philippinense ATCC 49844.</title>
        <authorList>
            <person name="Fedorov E.A."/>
            <person name="Omeragic M."/>
            <person name="Shalygina K.F."/>
            <person name="Maclea K.S."/>
        </authorList>
    </citation>
    <scope>NUCLEOTIDE SEQUENCE [LARGE SCALE GENOMIC DNA]</scope>
    <source>
        <strain evidence="3 4">ATCC 49844</strain>
    </source>
</reference>
<feature type="domain" description="DUF3322" evidence="2">
    <location>
        <begin position="5"/>
        <end position="184"/>
    </location>
</feature>
<dbReference type="EMBL" id="JAJVCN010000004">
    <property type="protein sequence ID" value="MCE7009997.1"/>
    <property type="molecule type" value="Genomic_DNA"/>
</dbReference>
<evidence type="ECO:0000313" key="4">
    <source>
        <dbReference type="Proteomes" id="UP001521150"/>
    </source>
</evidence>
<evidence type="ECO:0000259" key="1">
    <source>
        <dbReference type="Pfam" id="PF09983"/>
    </source>
</evidence>
<protein>
    <submittedName>
        <fullName evidence="3">DUF2220 family protein</fullName>
    </submittedName>
</protein>
<feature type="domain" description="Wadjet protein JetD C-terminal" evidence="1">
    <location>
        <begin position="215"/>
        <end position="382"/>
    </location>
</feature>
<keyword evidence="4" id="KW-1185">Reference proteome</keyword>
<evidence type="ECO:0000259" key="2">
    <source>
        <dbReference type="Pfam" id="PF11795"/>
    </source>
</evidence>
<name>A0ABS8ZQX4_9PSEU</name>
<sequence length="392" mass="44313">MRTPDYILDQIRIRYDNNWRDWLVSPPDALSFSLTPPTAHTIARNADAVATWLRAWQEWAHDHPTVHMRTVTRRTLIGTQQVYTHVDLHSVDSLVTLIPALEERWYTATQRYSDTSVLGVPQEQLKPYLAQIVALDDYDFSLLIRIAQWFIKNPKSGLTIRQVPVPGLHTKWLARHRSLVLALLGLPQLSEADDCDDVDVRDLDALGLRPLPTSIDIILTDPEDQQSLSGLRHIRAPLAEIAGLRLRPRQILVIENKQSALPVPDWPGVVVIHSLGNFLDALVAIPWIACAQAWYWGDLDRAGFTLLSRARTRLPGLTSVLMDRDTLSQHIDLAVIDPTGRIDPPDSTLTIAEREALAALTHEAGQLRLEQERIPWNYVNKILDKVLRGPGR</sequence>
<dbReference type="Pfam" id="PF09983">
    <property type="entry name" value="JetD_C"/>
    <property type="match status" value="1"/>
</dbReference>